<evidence type="ECO:0000256" key="1">
    <source>
        <dbReference type="SAM" id="MobiDB-lite"/>
    </source>
</evidence>
<keyword evidence="3" id="KW-0862">Zinc</keyword>
<keyword evidence="3" id="KW-0863">Zinc-finger</keyword>
<dbReference type="EMBL" id="RQXX01000006">
    <property type="protein sequence ID" value="RVV97033.1"/>
    <property type="molecule type" value="Genomic_DNA"/>
</dbReference>
<dbReference type="GO" id="GO:0008270">
    <property type="term" value="F:zinc ion binding"/>
    <property type="evidence" value="ECO:0007669"/>
    <property type="project" value="UniProtKB-KW"/>
</dbReference>
<keyword evidence="4" id="KW-1185">Reference proteome</keyword>
<proteinExistence type="predicted"/>
<dbReference type="Proteomes" id="UP000285908">
    <property type="component" value="Unassembled WGS sequence"/>
</dbReference>
<dbReference type="Gene3D" id="2.60.260.40">
    <property type="entry name" value="q5lls5 like domains"/>
    <property type="match status" value="1"/>
</dbReference>
<dbReference type="AlphaFoldDB" id="A0A438AE95"/>
<gene>
    <name evidence="3" type="ORF">EKE94_15320</name>
</gene>
<dbReference type="RefSeq" id="WP_127907509.1">
    <property type="nucleotide sequence ID" value="NZ_RQXX01000006.1"/>
</dbReference>
<feature type="domain" description="Zinc finger CHCC-type" evidence="2">
    <location>
        <begin position="29"/>
        <end position="64"/>
    </location>
</feature>
<accession>A0A438AE95</accession>
<reference evidence="3 4" key="1">
    <citation type="submission" date="2018-11" db="EMBL/GenBank/DDBJ databases">
        <title>Mesobaculum littorinae gen. nov., sp. nov., isolated from Littorina scabra that represents a novel genus of the order Rhodobacteraceae.</title>
        <authorList>
            <person name="Li F."/>
        </authorList>
    </citation>
    <scope>NUCLEOTIDE SEQUENCE [LARGE SCALE GENOMIC DNA]</scope>
    <source>
        <strain evidence="3 4">M0103</strain>
    </source>
</reference>
<comment type="caution">
    <text evidence="3">The sequence shown here is derived from an EMBL/GenBank/DDBJ whole genome shotgun (WGS) entry which is preliminary data.</text>
</comment>
<protein>
    <submittedName>
        <fullName evidence="3">Zinc-finger domain-containing protein</fullName>
    </submittedName>
</protein>
<evidence type="ECO:0000259" key="2">
    <source>
        <dbReference type="Pfam" id="PF10276"/>
    </source>
</evidence>
<dbReference type="InterPro" id="IPR019401">
    <property type="entry name" value="Znf_CHCC"/>
</dbReference>
<evidence type="ECO:0000313" key="4">
    <source>
        <dbReference type="Proteomes" id="UP000285908"/>
    </source>
</evidence>
<dbReference type="Pfam" id="PF10276">
    <property type="entry name" value="zf-CHCC"/>
    <property type="match status" value="1"/>
</dbReference>
<name>A0A438AE95_9RHOB</name>
<organism evidence="3 4">
    <name type="scientific">Mesobaculum littorinae</name>
    <dbReference type="NCBI Taxonomy" id="2486419"/>
    <lineage>
        <taxon>Bacteria</taxon>
        <taxon>Pseudomonadati</taxon>
        <taxon>Pseudomonadota</taxon>
        <taxon>Alphaproteobacteria</taxon>
        <taxon>Rhodobacterales</taxon>
        <taxon>Roseobacteraceae</taxon>
        <taxon>Mesobaculum</taxon>
    </lineage>
</organism>
<keyword evidence="3" id="KW-0479">Metal-binding</keyword>
<feature type="compositionally biased region" description="Basic and acidic residues" evidence="1">
    <location>
        <begin position="1"/>
        <end position="14"/>
    </location>
</feature>
<evidence type="ECO:0000313" key="3">
    <source>
        <dbReference type="EMBL" id="RVV97033.1"/>
    </source>
</evidence>
<dbReference type="OrthoDB" id="7391570at2"/>
<sequence length="81" mass="8760">MSEKPTDISPERPARATAAPETEVVTAIRIACDGGSTGLGHPRVWLQIPEDRGWVECGYCDKRYVLKGHPVARELGLTDAG</sequence>
<feature type="region of interest" description="Disordered" evidence="1">
    <location>
        <begin position="1"/>
        <end position="20"/>
    </location>
</feature>